<keyword evidence="2" id="KW-0328">Glycosyltransferase</keyword>
<dbReference type="Proteomes" id="UP001231370">
    <property type="component" value="Unassembled WGS sequence"/>
</dbReference>
<dbReference type="InterPro" id="IPR050834">
    <property type="entry name" value="Glycosyltransf_2"/>
</dbReference>
<dbReference type="CDD" id="cd00761">
    <property type="entry name" value="Glyco_tranf_GTA_type"/>
    <property type="match status" value="1"/>
</dbReference>
<dbReference type="PANTHER" id="PTHR43685:SF2">
    <property type="entry name" value="GLYCOSYLTRANSFERASE 2-LIKE DOMAIN-CONTAINING PROTEIN"/>
    <property type="match status" value="1"/>
</dbReference>
<evidence type="ECO:0000259" key="1">
    <source>
        <dbReference type="Pfam" id="PF10111"/>
    </source>
</evidence>
<dbReference type="PANTHER" id="PTHR43685">
    <property type="entry name" value="GLYCOSYLTRANSFERASE"/>
    <property type="match status" value="1"/>
</dbReference>
<accession>A0ABT7BI26</accession>
<dbReference type="Pfam" id="PF10111">
    <property type="entry name" value="Glyco_tranf_2_2"/>
    <property type="match status" value="1"/>
</dbReference>
<dbReference type="InterPro" id="IPR029044">
    <property type="entry name" value="Nucleotide-diphossugar_trans"/>
</dbReference>
<evidence type="ECO:0000313" key="3">
    <source>
        <dbReference type="Proteomes" id="UP001231370"/>
    </source>
</evidence>
<dbReference type="SUPFAM" id="SSF53448">
    <property type="entry name" value="Nucleotide-diphospho-sugar transferases"/>
    <property type="match status" value="1"/>
</dbReference>
<feature type="domain" description="Glycosyltransferase 2-like prokaryotic type" evidence="1">
    <location>
        <begin position="5"/>
        <end position="251"/>
    </location>
</feature>
<keyword evidence="3" id="KW-1185">Reference proteome</keyword>
<keyword evidence="2" id="KW-0808">Transferase</keyword>
<dbReference type="EMBL" id="JAQPOK010000068">
    <property type="protein sequence ID" value="MDJ1178842.1"/>
    <property type="molecule type" value="Genomic_DNA"/>
</dbReference>
<dbReference type="InterPro" id="IPR019290">
    <property type="entry name" value="GlycosylTrfase-like_prok"/>
</dbReference>
<reference evidence="2 3" key="1">
    <citation type="submission" date="2023-01" db="EMBL/GenBank/DDBJ databases">
        <title>Novel diversity within Roseofilum (Cyanobacteria; Desertifilaceae) from marine benthic mats with descriptions of four novel species.</title>
        <authorList>
            <person name="Wang Y."/>
            <person name="Berthold D.E."/>
            <person name="Hu J."/>
            <person name="Lefler F.W."/>
            <person name="Laughinghouse H.D. IV."/>
        </authorList>
    </citation>
    <scope>NUCLEOTIDE SEQUENCE [LARGE SCALE GENOMIC DNA]</scope>
    <source>
        <strain evidence="2 3">BLCC-M91</strain>
    </source>
</reference>
<dbReference type="Gene3D" id="3.90.550.10">
    <property type="entry name" value="Spore Coat Polysaccharide Biosynthesis Protein SpsA, Chain A"/>
    <property type="match status" value="1"/>
</dbReference>
<dbReference type="RefSeq" id="WP_283762154.1">
    <property type="nucleotide sequence ID" value="NZ_JAQPOK010000068.1"/>
</dbReference>
<name>A0ABT7BI26_9CYAN</name>
<dbReference type="GO" id="GO:0016757">
    <property type="term" value="F:glycosyltransferase activity"/>
    <property type="evidence" value="ECO:0007669"/>
    <property type="project" value="UniProtKB-KW"/>
</dbReference>
<protein>
    <submittedName>
        <fullName evidence="2">Glycosyltransferase</fullName>
        <ecNumber evidence="2">2.4.-.-</ecNumber>
    </submittedName>
</protein>
<gene>
    <name evidence="2" type="ORF">PJF56_08210</name>
</gene>
<dbReference type="EC" id="2.4.-.-" evidence="2"/>
<evidence type="ECO:0000313" key="2">
    <source>
        <dbReference type="EMBL" id="MDJ1178842.1"/>
    </source>
</evidence>
<organism evidence="2 3">
    <name type="scientific">Roseofilum halophilum BLCC-M91</name>
    <dbReference type="NCBI Taxonomy" id="3022259"/>
    <lineage>
        <taxon>Bacteria</taxon>
        <taxon>Bacillati</taxon>
        <taxon>Cyanobacteriota</taxon>
        <taxon>Cyanophyceae</taxon>
        <taxon>Desertifilales</taxon>
        <taxon>Desertifilaceae</taxon>
        <taxon>Roseofilum</taxon>
        <taxon>Roseofilum halophilum</taxon>
    </lineage>
</organism>
<comment type="caution">
    <text evidence="2">The sequence shown here is derived from an EMBL/GenBank/DDBJ whole genome shotgun (WGS) entry which is preliminary data.</text>
</comment>
<proteinExistence type="predicted"/>
<sequence>MPLISVIIPAYNSENTIGETVESVLKQTFTDFELIVINDGSTDNTLEVLSSIQDPRLKVFSYPNAGSNPSRNRGFAQSSGEYIAFLDADDLWTADKLEAQLKALQDNPQAAVAYSWCDRINESSQLVRKGGYFTAHGDIYPQLLLTDILENGSNPLIRREALTHVGGFDESLPAGQDWDLYLRLAAHYHFVNVQRPQILYRISTYSLSSNVAKLESGCLQVITTAFNQAPESLQYLKRDSLANLYKYLTYKSLLGIPDRSKSFFTTKLILLAINYDYSLLRRRILWKVLLKVGISVILPHKQAEKVMIKMNNLTDVTTLMRLLRYDP</sequence>